<dbReference type="Proteomes" id="UP000534186">
    <property type="component" value="Unassembled WGS sequence"/>
</dbReference>
<dbReference type="PANTHER" id="PTHR42800">
    <property type="entry name" value="EXOINULINASE INUD (AFU_ORTHOLOGUE AFUA_5G00480)"/>
    <property type="match status" value="1"/>
</dbReference>
<dbReference type="InterPro" id="IPR001362">
    <property type="entry name" value="Glyco_hydro_32"/>
</dbReference>
<dbReference type="SMART" id="SM00640">
    <property type="entry name" value="Glyco_32"/>
    <property type="match status" value="1"/>
</dbReference>
<feature type="chain" id="PRO_5030749831" evidence="5">
    <location>
        <begin position="26"/>
        <end position="507"/>
    </location>
</feature>
<dbReference type="Gene3D" id="2.60.120.560">
    <property type="entry name" value="Exo-inulinase, domain 1"/>
    <property type="match status" value="1"/>
</dbReference>
<dbReference type="InterPro" id="IPR023296">
    <property type="entry name" value="Glyco_hydro_beta-prop_sf"/>
</dbReference>
<evidence type="ECO:0000259" key="7">
    <source>
        <dbReference type="Pfam" id="PF08244"/>
    </source>
</evidence>
<dbReference type="GO" id="GO:0004575">
    <property type="term" value="F:sucrose alpha-glucosidase activity"/>
    <property type="evidence" value="ECO:0007669"/>
    <property type="project" value="TreeGrafter"/>
</dbReference>
<sequence length="507" mass="57278">MQKRLFHEVIRVVATLAFLVLPLCAQTSDYDQPYRPQVHFSPEEHWTNDPNGLVFYQGEYHLFFQYNPFGNQWGHMSWGHAVSTDLLHWHELPVAIPEHDDTMIFTGSVVVDHQNTSGLCTHGDCLVAIYTGHTQTPEGIRQTQNLAVSLDKGRNWAQYPGNPVLDLHMADFRDPSVSWDPIAHHWIMAVSLPKEHKVRFYSSPDLKQWTLLSDFGPTGDTNGDWECPDLIRVPSSNRARTIWALKVGLNPGAPQGGSGEQYFLGDFDGKAFHQSHLRGSHGWTNYGKDDYCAISFNNLPKDQKPTLLGWMSNWQYAAKIPTTPWRGQMSLPRRLSYISDSAGLALIQEPVVAPLRGKNYEVSALSINSSALYGSGHTIQPPFEIRLQFGHPVEPVFGLRIYSDQQHWTEVAFDTNKKEFYIDRTHSGAAISPDFPVRTTAPLIITRPYDLTLIVDRSSVEAFAQDGTIAMTDLVFPVSNNLQIQIFPDDAKPIQSEGQLWELKSIW</sequence>
<evidence type="ECO:0000313" key="9">
    <source>
        <dbReference type="Proteomes" id="UP000534186"/>
    </source>
</evidence>
<comment type="caution">
    <text evidence="8">The sequence shown here is derived from an EMBL/GenBank/DDBJ whole genome shotgun (WGS) entry which is preliminary data.</text>
</comment>
<evidence type="ECO:0000313" key="8">
    <source>
        <dbReference type="EMBL" id="NYF51354.1"/>
    </source>
</evidence>
<dbReference type="GO" id="GO:0005987">
    <property type="term" value="P:sucrose catabolic process"/>
    <property type="evidence" value="ECO:0007669"/>
    <property type="project" value="TreeGrafter"/>
</dbReference>
<dbReference type="SUPFAM" id="SSF49899">
    <property type="entry name" value="Concanavalin A-like lectins/glucanases"/>
    <property type="match status" value="1"/>
</dbReference>
<accession>A0A7Y9NL41</accession>
<evidence type="ECO:0000256" key="5">
    <source>
        <dbReference type="SAM" id="SignalP"/>
    </source>
</evidence>
<dbReference type="InterPro" id="IPR013189">
    <property type="entry name" value="Glyco_hydro_32_C"/>
</dbReference>
<comment type="similarity">
    <text evidence="1 4">Belongs to the glycosyl hydrolase 32 family.</text>
</comment>
<evidence type="ECO:0000256" key="4">
    <source>
        <dbReference type="RuleBase" id="RU362110"/>
    </source>
</evidence>
<gene>
    <name evidence="8" type="ORF">HDF12_001719</name>
</gene>
<keyword evidence="5" id="KW-0732">Signal</keyword>
<feature type="signal peptide" evidence="5">
    <location>
        <begin position="1"/>
        <end position="25"/>
    </location>
</feature>
<dbReference type="GO" id="GO:0005737">
    <property type="term" value="C:cytoplasm"/>
    <property type="evidence" value="ECO:0007669"/>
    <property type="project" value="TreeGrafter"/>
</dbReference>
<evidence type="ECO:0000256" key="3">
    <source>
        <dbReference type="ARBA" id="ARBA00023295"/>
    </source>
</evidence>
<dbReference type="AlphaFoldDB" id="A0A7Y9NL41"/>
<dbReference type="InterPro" id="IPR013148">
    <property type="entry name" value="Glyco_hydro_32_N"/>
</dbReference>
<dbReference type="SUPFAM" id="SSF75005">
    <property type="entry name" value="Arabinanase/levansucrase/invertase"/>
    <property type="match status" value="1"/>
</dbReference>
<evidence type="ECO:0000259" key="6">
    <source>
        <dbReference type="Pfam" id="PF00251"/>
    </source>
</evidence>
<keyword evidence="3 4" id="KW-0326">Glycosidase</keyword>
<dbReference type="Pfam" id="PF08244">
    <property type="entry name" value="Glyco_hydro_32C"/>
    <property type="match status" value="1"/>
</dbReference>
<dbReference type="InterPro" id="IPR013320">
    <property type="entry name" value="ConA-like_dom_sf"/>
</dbReference>
<name>A0A7Y9NL41_9BACT</name>
<proteinExistence type="inferred from homology"/>
<evidence type="ECO:0000256" key="1">
    <source>
        <dbReference type="ARBA" id="ARBA00009902"/>
    </source>
</evidence>
<dbReference type="Gene3D" id="2.115.10.20">
    <property type="entry name" value="Glycosyl hydrolase domain, family 43"/>
    <property type="match status" value="1"/>
</dbReference>
<dbReference type="EMBL" id="JACCCV010000001">
    <property type="protein sequence ID" value="NYF51354.1"/>
    <property type="molecule type" value="Genomic_DNA"/>
</dbReference>
<feature type="domain" description="Glycosyl hydrolase family 32 C-terminal" evidence="7">
    <location>
        <begin position="384"/>
        <end position="492"/>
    </location>
</feature>
<dbReference type="PANTHER" id="PTHR42800:SF1">
    <property type="entry name" value="EXOINULINASE INUD (AFU_ORTHOLOGUE AFUA_5G00480)"/>
    <property type="match status" value="1"/>
</dbReference>
<protein>
    <submittedName>
        <fullName evidence="8">Sucrose-6-phosphate hydrolase SacC (GH32 family)</fullName>
    </submittedName>
</protein>
<evidence type="ECO:0000256" key="2">
    <source>
        <dbReference type="ARBA" id="ARBA00022801"/>
    </source>
</evidence>
<reference evidence="8 9" key="1">
    <citation type="submission" date="2020-07" db="EMBL/GenBank/DDBJ databases">
        <title>Genomic Encyclopedia of Type Strains, Phase IV (KMG-V): Genome sequencing to study the core and pangenomes of soil and plant-associated prokaryotes.</title>
        <authorList>
            <person name="Whitman W."/>
        </authorList>
    </citation>
    <scope>NUCLEOTIDE SEQUENCE [LARGE SCALE GENOMIC DNA]</scope>
    <source>
        <strain evidence="8 9">M8UP30</strain>
    </source>
</reference>
<organism evidence="8 9">
    <name type="scientific">Tunturiibacter lichenicola</name>
    <dbReference type="NCBI Taxonomy" id="2051959"/>
    <lineage>
        <taxon>Bacteria</taxon>
        <taxon>Pseudomonadati</taxon>
        <taxon>Acidobacteriota</taxon>
        <taxon>Terriglobia</taxon>
        <taxon>Terriglobales</taxon>
        <taxon>Acidobacteriaceae</taxon>
        <taxon>Tunturiibacter</taxon>
    </lineage>
</organism>
<feature type="domain" description="Glycosyl hydrolase family 32 N-terminal" evidence="6">
    <location>
        <begin position="39"/>
        <end position="350"/>
    </location>
</feature>
<keyword evidence="2 4" id="KW-0378">Hydrolase</keyword>
<dbReference type="Pfam" id="PF00251">
    <property type="entry name" value="Glyco_hydro_32N"/>
    <property type="match status" value="1"/>
</dbReference>
<dbReference type="CDD" id="cd18622">
    <property type="entry name" value="GH32_Inu-like"/>
    <property type="match status" value="1"/>
</dbReference>